<dbReference type="SMART" id="SM00382">
    <property type="entry name" value="AAA"/>
    <property type="match status" value="1"/>
</dbReference>
<dbReference type="Pfam" id="PF07992">
    <property type="entry name" value="Pyr_redox_2"/>
    <property type="match status" value="1"/>
</dbReference>
<evidence type="ECO:0000256" key="1">
    <source>
        <dbReference type="ARBA" id="ARBA00009993"/>
    </source>
</evidence>
<dbReference type="PANTHER" id="PTHR23075">
    <property type="entry name" value="PUTATIVE ATP-ASE"/>
    <property type="match status" value="1"/>
</dbReference>
<dbReference type="InterPro" id="IPR003593">
    <property type="entry name" value="AAA+_ATPase"/>
</dbReference>
<dbReference type="InterPro" id="IPR001232">
    <property type="entry name" value="SKP1-like"/>
</dbReference>
<keyword evidence="4" id="KW-1185">Reference proteome</keyword>
<sequence>MEAPISCSAKAAAVCGHVARTQTGSASSTGSLRSSSRPSKLGRASAAGVLAGFALGWKGKARRRHRFTLQAQKGDSILVLGGGIGGLTLAMRLAQMPWRTKPQVKLIDPKERYVFLPLLIDYATGVVELDELAPLFDELLQEAPGVQHIQGVASEVDWRRREVGLCTDEAKLDFDAVVLASGSLRMKPGEELPGLSRALSDGKALCFRSLSDADALRARLPFVSSVAIIGAGYVGVELAAGLAEVLPDVAAAGQISLFGSRFLPGCEEANQARSAELLEKQGIIRKTGRVISIDDDGLTWSSLSGDSREHHACDLVIVTGALAPPEYKDMLQLKAPLEDSVDQGRAAVDEYLRVAPGVFCLGDASAGTPATGQIAMQQAEVAAWNIYAQLSCLPRVAWRRFKPSALGEFIALGSTEAAGVVEASQMANLLPPALPPGIARLASSATAAASEIQGSTKVDIGGKPASLLRRLAYLYRLPGLRHRLQVAENWLRRSSRASGDISANVRLMRPPLVRETSAWTFGRDRLRLSGLVPFGQQKKEVMEKIVLEEDLSERLNWTTNSLVNAKKNGTPFRHLLLHGPPGTGKTLFARTLARQSGLDYAIMSGGDVGPLGKDAVHELNKLFQWANNSRKGLILFIDEADAFLRTGRGSDTSAMSEEARNTLSAFLHHTGTESDKFVVVLATNIREILDKAVLDRIDESFEFPLPSLKERQRMLSMFMEEHIHKPTKRGKVIQVDDVLKDDAWLEQDGFKEGQTNEIQLPTITGKLLEKVIEYLYFKYKYTDAKVPIPEFPIDDDVVLDLLLVANYLNLY</sequence>
<dbReference type="Pfam" id="PF00004">
    <property type="entry name" value="AAA"/>
    <property type="match status" value="1"/>
</dbReference>
<comment type="caution">
    <text evidence="3">The sequence shown here is derived from an EMBL/GenBank/DDBJ whole genome shotgun (WGS) entry which is preliminary data.</text>
</comment>
<dbReference type="PANTHER" id="PTHR23075:SF12">
    <property type="entry name" value="AAA+ ATPASE DOMAIN-CONTAINING PROTEIN"/>
    <property type="match status" value="1"/>
</dbReference>
<name>A0ABP0Q155_9DINO</name>
<dbReference type="InterPro" id="IPR027417">
    <property type="entry name" value="P-loop_NTPase"/>
</dbReference>
<feature type="domain" description="AAA+ ATPase" evidence="2">
    <location>
        <begin position="571"/>
        <end position="707"/>
    </location>
</feature>
<gene>
    <name evidence="3" type="ORF">CCMP2556_LOCUS39855</name>
</gene>
<organism evidence="3 4">
    <name type="scientific">Durusdinium trenchii</name>
    <dbReference type="NCBI Taxonomy" id="1381693"/>
    <lineage>
        <taxon>Eukaryota</taxon>
        <taxon>Sar</taxon>
        <taxon>Alveolata</taxon>
        <taxon>Dinophyceae</taxon>
        <taxon>Suessiales</taxon>
        <taxon>Symbiodiniaceae</taxon>
        <taxon>Durusdinium</taxon>
    </lineage>
</organism>
<dbReference type="PRINTS" id="PR00411">
    <property type="entry name" value="PNDRDTASEI"/>
</dbReference>
<evidence type="ECO:0000259" key="2">
    <source>
        <dbReference type="SMART" id="SM00382"/>
    </source>
</evidence>
<accession>A0ABP0Q155</accession>
<evidence type="ECO:0000313" key="3">
    <source>
        <dbReference type="EMBL" id="CAK9081456.1"/>
    </source>
</evidence>
<dbReference type="InterPro" id="IPR023753">
    <property type="entry name" value="FAD/NAD-binding_dom"/>
</dbReference>
<dbReference type="EMBL" id="CAXAMN010023840">
    <property type="protein sequence ID" value="CAK9081456.1"/>
    <property type="molecule type" value="Genomic_DNA"/>
</dbReference>
<dbReference type="SUPFAM" id="SSF54695">
    <property type="entry name" value="POZ domain"/>
    <property type="match status" value="1"/>
</dbReference>
<protein>
    <recommendedName>
        <fullName evidence="2">AAA+ ATPase domain-containing protein</fullName>
    </recommendedName>
</protein>
<proteinExistence type="inferred from homology"/>
<dbReference type="PRINTS" id="PR00368">
    <property type="entry name" value="FADPNR"/>
</dbReference>
<dbReference type="InterPro" id="IPR003959">
    <property type="entry name" value="ATPase_AAA_core"/>
</dbReference>
<dbReference type="InterPro" id="IPR036188">
    <property type="entry name" value="FAD/NAD-bd_sf"/>
</dbReference>
<dbReference type="Gene3D" id="3.40.50.300">
    <property type="entry name" value="P-loop containing nucleotide triphosphate hydrolases"/>
    <property type="match status" value="1"/>
</dbReference>
<dbReference type="SMART" id="SM00512">
    <property type="entry name" value="Skp1"/>
    <property type="match status" value="1"/>
</dbReference>
<dbReference type="Proteomes" id="UP001642484">
    <property type="component" value="Unassembled WGS sequence"/>
</dbReference>
<dbReference type="Gene3D" id="3.50.50.100">
    <property type="match status" value="1"/>
</dbReference>
<dbReference type="Gene3D" id="3.30.710.10">
    <property type="entry name" value="Potassium Channel Kv1.1, Chain A"/>
    <property type="match status" value="1"/>
</dbReference>
<dbReference type="InterPro" id="IPR011333">
    <property type="entry name" value="SKP1/BTB/POZ_sf"/>
</dbReference>
<reference evidence="3 4" key="1">
    <citation type="submission" date="2024-02" db="EMBL/GenBank/DDBJ databases">
        <authorList>
            <person name="Chen Y."/>
            <person name="Shah S."/>
            <person name="Dougan E. K."/>
            <person name="Thang M."/>
            <person name="Chan C."/>
        </authorList>
    </citation>
    <scope>NUCLEOTIDE SEQUENCE [LARGE SCALE GENOMIC DNA]</scope>
</reference>
<comment type="similarity">
    <text evidence="1">Belongs to the SKP1 family.</text>
</comment>
<dbReference type="SUPFAM" id="SSF51905">
    <property type="entry name" value="FAD/NAD(P)-binding domain"/>
    <property type="match status" value="1"/>
</dbReference>
<evidence type="ECO:0000313" key="4">
    <source>
        <dbReference type="Proteomes" id="UP001642484"/>
    </source>
</evidence>
<dbReference type="SUPFAM" id="SSF52540">
    <property type="entry name" value="P-loop containing nucleoside triphosphate hydrolases"/>
    <property type="match status" value="1"/>
</dbReference>